<reference evidence="3 4" key="1">
    <citation type="submission" date="2018-11" db="EMBL/GenBank/DDBJ databases">
        <title>Genomic Encyclopedia of Type Strains, Phase IV (KMG-IV): sequencing the most valuable type-strain genomes for metagenomic binning, comparative biology and taxonomic classification.</title>
        <authorList>
            <person name="Goeker M."/>
        </authorList>
    </citation>
    <scope>NUCLEOTIDE SEQUENCE [LARGE SCALE GENOMIC DNA]</scope>
    <source>
        <strain evidence="3 4">DSM 5900</strain>
    </source>
</reference>
<accession>A0A3N1LZ31</accession>
<keyword evidence="1" id="KW-0812">Transmembrane</keyword>
<organism evidence="3 4">
    <name type="scientific">Stella humosa</name>
    <dbReference type="NCBI Taxonomy" id="94"/>
    <lineage>
        <taxon>Bacteria</taxon>
        <taxon>Pseudomonadati</taxon>
        <taxon>Pseudomonadota</taxon>
        <taxon>Alphaproteobacteria</taxon>
        <taxon>Rhodospirillales</taxon>
        <taxon>Stellaceae</taxon>
        <taxon>Stella</taxon>
    </lineage>
</organism>
<evidence type="ECO:0000313" key="3">
    <source>
        <dbReference type="EMBL" id="ROQ00474.1"/>
    </source>
</evidence>
<proteinExistence type="predicted"/>
<dbReference type="RefSeq" id="WP_123689749.1">
    <property type="nucleotide sequence ID" value="NZ_AP019700.1"/>
</dbReference>
<evidence type="ECO:0000313" key="4">
    <source>
        <dbReference type="Proteomes" id="UP000278222"/>
    </source>
</evidence>
<protein>
    <submittedName>
        <fullName evidence="3">Zinc ribbon protein</fullName>
    </submittedName>
</protein>
<keyword evidence="1" id="KW-0472">Membrane</keyword>
<sequence>MELLLIWLVMGAIVAMIASSKGRSAGAWFFYGVLVWPIALVHILLTPRPTAVADERVMATGDHRRCPYCAELVRKEAIVCRHCGRDIGPNEGAAPARVDDPPLPLQVGSRVSSQRFGAGTVREIAPLGITVEFDKAGPQMLPRGALRLIVEG</sequence>
<feature type="transmembrane region" description="Helical" evidence="1">
    <location>
        <begin position="28"/>
        <end position="46"/>
    </location>
</feature>
<evidence type="ECO:0000259" key="2">
    <source>
        <dbReference type="Pfam" id="PF13248"/>
    </source>
</evidence>
<keyword evidence="4" id="KW-1185">Reference proteome</keyword>
<gene>
    <name evidence="3" type="ORF">EDC65_2273</name>
</gene>
<feature type="domain" description="Putative zinc-ribbon" evidence="2">
    <location>
        <begin position="63"/>
        <end position="87"/>
    </location>
</feature>
<keyword evidence="1" id="KW-1133">Transmembrane helix</keyword>
<evidence type="ECO:0000256" key="1">
    <source>
        <dbReference type="SAM" id="Phobius"/>
    </source>
</evidence>
<dbReference type="Proteomes" id="UP000278222">
    <property type="component" value="Unassembled WGS sequence"/>
</dbReference>
<dbReference type="Pfam" id="PF13248">
    <property type="entry name" value="Zn_ribbon_3"/>
    <property type="match status" value="1"/>
</dbReference>
<dbReference type="EMBL" id="RJKX01000013">
    <property type="protein sequence ID" value="ROQ00474.1"/>
    <property type="molecule type" value="Genomic_DNA"/>
</dbReference>
<dbReference type="AlphaFoldDB" id="A0A3N1LZ31"/>
<comment type="caution">
    <text evidence="3">The sequence shown here is derived from an EMBL/GenBank/DDBJ whole genome shotgun (WGS) entry which is preliminary data.</text>
</comment>
<name>A0A3N1LZ31_9PROT</name>
<dbReference type="OrthoDB" id="7597097at2"/>
<dbReference type="InterPro" id="IPR059113">
    <property type="entry name" value="Znf_ribbon"/>
</dbReference>